<evidence type="ECO:0000313" key="9">
    <source>
        <dbReference type="Proteomes" id="UP000250572"/>
    </source>
</evidence>
<name>A0A315VL37_GAMAF</name>
<dbReference type="GO" id="GO:0003700">
    <property type="term" value="F:DNA-binding transcription factor activity"/>
    <property type="evidence" value="ECO:0007669"/>
    <property type="project" value="InterPro"/>
</dbReference>
<dbReference type="InterPro" id="IPR036388">
    <property type="entry name" value="WH-like_DNA-bd_sf"/>
</dbReference>
<dbReference type="Gene3D" id="1.10.10.10">
    <property type="entry name" value="Winged helix-like DNA-binding domain superfamily/Winged helix DNA-binding domain"/>
    <property type="match status" value="1"/>
</dbReference>
<reference evidence="8 9" key="1">
    <citation type="journal article" date="2018" name="G3 (Bethesda)">
        <title>A High-Quality Reference Genome for the Invasive Mosquitofish Gambusia affinis Using a Chicago Library.</title>
        <authorList>
            <person name="Hoffberg S.L."/>
            <person name="Troendle N.J."/>
            <person name="Glenn T.C."/>
            <person name="Mahmud O."/>
            <person name="Louha S."/>
            <person name="Chalopin D."/>
            <person name="Bennetzen J.L."/>
            <person name="Mauricio R."/>
        </authorList>
    </citation>
    <scope>NUCLEOTIDE SEQUENCE [LARGE SCALE GENOMIC DNA]</scope>
    <source>
        <strain evidence="8">NE01/NJP1002.9</strain>
        <tissue evidence="8">Muscle</tissue>
    </source>
</reference>
<protein>
    <recommendedName>
        <fullName evidence="7">HSF-type DNA-binding domain-containing protein</fullName>
    </recommendedName>
</protein>
<dbReference type="SMART" id="SM00415">
    <property type="entry name" value="HSF"/>
    <property type="match status" value="1"/>
</dbReference>
<feature type="non-terminal residue" evidence="8">
    <location>
        <position position="501"/>
    </location>
</feature>
<keyword evidence="3" id="KW-0238">DNA-binding</keyword>
<evidence type="ECO:0000256" key="4">
    <source>
        <dbReference type="ARBA" id="ARBA00023242"/>
    </source>
</evidence>
<organism evidence="8 9">
    <name type="scientific">Gambusia affinis</name>
    <name type="common">Western mosquitofish</name>
    <name type="synonym">Heterandria affinis</name>
    <dbReference type="NCBI Taxonomy" id="33528"/>
    <lineage>
        <taxon>Eukaryota</taxon>
        <taxon>Metazoa</taxon>
        <taxon>Chordata</taxon>
        <taxon>Craniata</taxon>
        <taxon>Vertebrata</taxon>
        <taxon>Euteleostomi</taxon>
        <taxon>Actinopterygii</taxon>
        <taxon>Neopterygii</taxon>
        <taxon>Teleostei</taxon>
        <taxon>Neoteleostei</taxon>
        <taxon>Acanthomorphata</taxon>
        <taxon>Ovalentaria</taxon>
        <taxon>Atherinomorphae</taxon>
        <taxon>Cyprinodontiformes</taxon>
        <taxon>Poeciliidae</taxon>
        <taxon>Poeciliinae</taxon>
        <taxon>Gambusia</taxon>
    </lineage>
</organism>
<feature type="domain" description="HSF-type DNA-binding" evidence="7">
    <location>
        <begin position="112"/>
        <end position="223"/>
    </location>
</feature>
<gene>
    <name evidence="8" type="ORF">CCH79_00002181</name>
</gene>
<evidence type="ECO:0000256" key="3">
    <source>
        <dbReference type="ARBA" id="ARBA00023125"/>
    </source>
</evidence>
<dbReference type="Proteomes" id="UP000250572">
    <property type="component" value="Unassembled WGS sequence"/>
</dbReference>
<dbReference type="SUPFAM" id="SSF46785">
    <property type="entry name" value="Winged helix' DNA-binding domain"/>
    <property type="match status" value="1"/>
</dbReference>
<dbReference type="PANTHER" id="PTHR10015">
    <property type="entry name" value="HEAT SHOCK TRANSCRIPTION FACTOR"/>
    <property type="match status" value="1"/>
</dbReference>
<dbReference type="EMBL" id="NHOQ01001678">
    <property type="protein sequence ID" value="PWA23071.1"/>
    <property type="molecule type" value="Genomic_DNA"/>
</dbReference>
<comment type="similarity">
    <text evidence="2 5">Belongs to the HSF family.</text>
</comment>
<evidence type="ECO:0000256" key="1">
    <source>
        <dbReference type="ARBA" id="ARBA00004123"/>
    </source>
</evidence>
<evidence type="ECO:0000256" key="6">
    <source>
        <dbReference type="SAM" id="MobiDB-lite"/>
    </source>
</evidence>
<keyword evidence="4" id="KW-0539">Nucleus</keyword>
<evidence type="ECO:0000313" key="8">
    <source>
        <dbReference type="EMBL" id="PWA23071.1"/>
    </source>
</evidence>
<dbReference type="GO" id="GO:0005634">
    <property type="term" value="C:nucleus"/>
    <property type="evidence" value="ECO:0007669"/>
    <property type="project" value="UniProtKB-SubCell"/>
</dbReference>
<evidence type="ECO:0000259" key="7">
    <source>
        <dbReference type="SMART" id="SM00415"/>
    </source>
</evidence>
<dbReference type="Pfam" id="PF00447">
    <property type="entry name" value="HSF_DNA-bind"/>
    <property type="match status" value="1"/>
</dbReference>
<dbReference type="GO" id="GO:0043565">
    <property type="term" value="F:sequence-specific DNA binding"/>
    <property type="evidence" value="ECO:0007669"/>
    <property type="project" value="InterPro"/>
</dbReference>
<evidence type="ECO:0000256" key="5">
    <source>
        <dbReference type="RuleBase" id="RU004020"/>
    </source>
</evidence>
<keyword evidence="9" id="KW-1185">Reference proteome</keyword>
<dbReference type="InterPro" id="IPR036390">
    <property type="entry name" value="WH_DNA-bd_sf"/>
</dbReference>
<dbReference type="InterPro" id="IPR000232">
    <property type="entry name" value="HSF_DNA-bd"/>
</dbReference>
<feature type="compositionally biased region" description="Polar residues" evidence="6">
    <location>
        <begin position="236"/>
        <end position="246"/>
    </location>
</feature>
<sequence>MERDIIPTANYGGGSVVQARGTLKTRLNWVTPAAPPLASTRALHRPKLKSECTDEERIFCIFGKQYGESGCLAVSDWLFKKGEEALPLNIACSSYTDESMDEANNFNPGNINPNIFPAKLWRLVNNPADGAIRWDSRGQVIVIDQQLFETQILSPTSRTFNSTDTFKTTNFSSFVRQLNLYGFKKVDLPADHEEEAGNRLYHHFHNPNFQRSCPQLLENLVRLTVDNKAKLKAGQDISSRLPNPNRYQRLGFSTDGKDNVLKGRYFLPPRPSSQSPAHPYHPHKSQTMRPQSGTPVPPRYLRRVPGADLSPTTLPLVKDGPMPLRHPYTAGSSNSKTLHVQQGFLPRMSNRETHFNSFSPRNPQYQPGYYPTVCPCFHPNLVSPNITGLQFPPRRFYQAEGPVTVFDPNRNLQTSESQEVKKPEVNLDVVFQIADEVMQTSPSACLVKVESAEKPVSVPQPSSDPRDAVTCKNSRAPAVKKEKEELVVSVPEQMAGDVIYE</sequence>
<proteinExistence type="inferred from homology"/>
<dbReference type="AlphaFoldDB" id="A0A315VL37"/>
<dbReference type="STRING" id="33528.ENSGAFP00000020990"/>
<feature type="region of interest" description="Disordered" evidence="6">
    <location>
        <begin position="454"/>
        <end position="476"/>
    </location>
</feature>
<accession>A0A315VL37</accession>
<dbReference type="PANTHER" id="PTHR10015:SF336">
    <property type="entry name" value="HEAT SHOCK TRANSCRIPTION FACTOR, Y-LINKED"/>
    <property type="match status" value="1"/>
</dbReference>
<feature type="region of interest" description="Disordered" evidence="6">
    <location>
        <begin position="235"/>
        <end position="295"/>
    </location>
</feature>
<comment type="caution">
    <text evidence="8">The sequence shown here is derived from an EMBL/GenBank/DDBJ whole genome shotgun (WGS) entry which is preliminary data.</text>
</comment>
<evidence type="ECO:0000256" key="2">
    <source>
        <dbReference type="ARBA" id="ARBA00006403"/>
    </source>
</evidence>
<comment type="subcellular location">
    <subcellularLocation>
        <location evidence="1">Nucleus</location>
    </subcellularLocation>
</comment>